<protein>
    <submittedName>
        <fullName evidence="2">Uncharacterized protein</fullName>
    </submittedName>
</protein>
<keyword evidence="1" id="KW-0472">Membrane</keyword>
<dbReference type="AlphaFoldDB" id="A0A6N8DNM1"/>
<dbReference type="EMBL" id="WNKS01000003">
    <property type="protein sequence ID" value="MTV30374.1"/>
    <property type="molecule type" value="Genomic_DNA"/>
</dbReference>
<evidence type="ECO:0000313" key="3">
    <source>
        <dbReference type="Proteomes" id="UP000439113"/>
    </source>
</evidence>
<dbReference type="Proteomes" id="UP000439113">
    <property type="component" value="Unassembled WGS sequence"/>
</dbReference>
<accession>A0A6N8DNM1</accession>
<sequence length="98" mass="10697">MTSSRQLRERVRKVEALRRGAVTDGEREAAEAALARLKAKLAEPRHPDRPGATLHFSMSSHMPVGFPGSWPVQIFMSLCVVAMASGLAVMRASASRRP</sequence>
<gene>
    <name evidence="2" type="ORF">GJ654_05130</name>
</gene>
<comment type="caution">
    <text evidence="2">The sequence shown here is derived from an EMBL/GenBank/DDBJ whole genome shotgun (WGS) entry which is preliminary data.</text>
</comment>
<evidence type="ECO:0000256" key="1">
    <source>
        <dbReference type="SAM" id="Phobius"/>
    </source>
</evidence>
<proteinExistence type="predicted"/>
<name>A0A6N8DNM1_RHOAC</name>
<dbReference type="RefSeq" id="WP_155445034.1">
    <property type="nucleotide sequence ID" value="NZ_JAOQNR010000003.1"/>
</dbReference>
<evidence type="ECO:0000313" key="2">
    <source>
        <dbReference type="EMBL" id="MTV30374.1"/>
    </source>
</evidence>
<reference evidence="2 3" key="1">
    <citation type="submission" date="2019-11" db="EMBL/GenBank/DDBJ databases">
        <title>Whole-genome sequence of a Rhodoblastus acidophilus DSM 142.</title>
        <authorList>
            <person name="Kyndt J.A."/>
            <person name="Meyer T.E."/>
        </authorList>
    </citation>
    <scope>NUCLEOTIDE SEQUENCE [LARGE SCALE GENOMIC DNA]</scope>
    <source>
        <strain evidence="2 3">DSM 142</strain>
    </source>
</reference>
<dbReference type="OrthoDB" id="9986177at2"/>
<keyword evidence="1" id="KW-1133">Transmembrane helix</keyword>
<organism evidence="2 3">
    <name type="scientific">Rhodoblastus acidophilus</name>
    <name type="common">Rhodopseudomonas acidophila</name>
    <dbReference type="NCBI Taxonomy" id="1074"/>
    <lineage>
        <taxon>Bacteria</taxon>
        <taxon>Pseudomonadati</taxon>
        <taxon>Pseudomonadota</taxon>
        <taxon>Alphaproteobacteria</taxon>
        <taxon>Hyphomicrobiales</taxon>
        <taxon>Rhodoblastaceae</taxon>
        <taxon>Rhodoblastus</taxon>
    </lineage>
</organism>
<keyword evidence="1" id="KW-0812">Transmembrane</keyword>
<feature type="transmembrane region" description="Helical" evidence="1">
    <location>
        <begin position="70"/>
        <end position="90"/>
    </location>
</feature>